<dbReference type="EMBL" id="SNXS01000004">
    <property type="protein sequence ID" value="TDP64078.1"/>
    <property type="molecule type" value="Genomic_DNA"/>
</dbReference>
<dbReference type="InParanoid" id="A0A4R6QMH0"/>
<name>A0A4R6QMH0_9BURK</name>
<organism evidence="2 3">
    <name type="scientific">Roseateles toxinivorans</name>
    <dbReference type="NCBI Taxonomy" id="270368"/>
    <lineage>
        <taxon>Bacteria</taxon>
        <taxon>Pseudomonadati</taxon>
        <taxon>Pseudomonadota</taxon>
        <taxon>Betaproteobacteria</taxon>
        <taxon>Burkholderiales</taxon>
        <taxon>Sphaerotilaceae</taxon>
        <taxon>Roseateles</taxon>
    </lineage>
</organism>
<dbReference type="Proteomes" id="UP000295361">
    <property type="component" value="Unassembled WGS sequence"/>
</dbReference>
<dbReference type="AlphaFoldDB" id="A0A4R6QMH0"/>
<evidence type="ECO:0000313" key="2">
    <source>
        <dbReference type="EMBL" id="TDP64078.1"/>
    </source>
</evidence>
<feature type="chain" id="PRO_5020537342" description="Periplasmic binding family protein" evidence="1">
    <location>
        <begin position="23"/>
        <end position="477"/>
    </location>
</feature>
<dbReference type="Gene3D" id="3.40.190.10">
    <property type="entry name" value="Periplasmic binding protein-like II"/>
    <property type="match status" value="1"/>
</dbReference>
<evidence type="ECO:0000313" key="3">
    <source>
        <dbReference type="Proteomes" id="UP000295361"/>
    </source>
</evidence>
<sequence length="477" mass="49088">MMKFRLIALAAGLVAAMGSAQALTPAEIVAAGANLKVIHMSGASAQRLAIGSAFKDFCNADNHVYFSKSTGGSNKDGDNHRAYACTLKAAVGTWAVGTPVLFIKRDQGGSGLGVNQVAKQTPMAFMKIDNNAGNCVDKGVPVNGDIETPNFVCQSTENVAPKAGISDVEPAIMNQTVNLEAGTSAADLTKLDSAVFVAANFGVAVNLNAYRKLQQEQGLTQDDADANIPSIPSTFVRGALTGGLNGSAAAKRGWNMLISAGTDANINGKAVNVCRRANGSGTQAVSNMYFANTPCGGSNGLTVTGSTGTPVSVTGSVNVIESTGSGGVISCLSDTTQGQLGTAADPAYALGVLSLENNPLSSAGTKAYRFVKIDGKLPRRSAAQTGAYDFVYEATMQWNKDAVPAGSPEAVFLGNMRSNAGKIAKIKLVDADFQNGMMATTVSYSGGWNALPAADKDYASRVQRTALNSCTPLKLAK</sequence>
<reference evidence="2 3" key="1">
    <citation type="submission" date="2019-03" db="EMBL/GenBank/DDBJ databases">
        <title>Genomic Encyclopedia of Type Strains, Phase IV (KMG-IV): sequencing the most valuable type-strain genomes for metagenomic binning, comparative biology and taxonomic classification.</title>
        <authorList>
            <person name="Goeker M."/>
        </authorList>
    </citation>
    <scope>NUCLEOTIDE SEQUENCE [LARGE SCALE GENOMIC DNA]</scope>
    <source>
        <strain evidence="2 3">DSM 16998</strain>
    </source>
</reference>
<gene>
    <name evidence="2" type="ORF">DES47_104366</name>
</gene>
<evidence type="ECO:0000256" key="1">
    <source>
        <dbReference type="SAM" id="SignalP"/>
    </source>
</evidence>
<accession>A0A4R6QMH0</accession>
<keyword evidence="1" id="KW-0732">Signal</keyword>
<evidence type="ECO:0008006" key="4">
    <source>
        <dbReference type="Google" id="ProtNLM"/>
    </source>
</evidence>
<comment type="caution">
    <text evidence="2">The sequence shown here is derived from an EMBL/GenBank/DDBJ whole genome shotgun (WGS) entry which is preliminary data.</text>
</comment>
<protein>
    <recommendedName>
        <fullName evidence="4">Periplasmic binding family protein</fullName>
    </recommendedName>
</protein>
<feature type="signal peptide" evidence="1">
    <location>
        <begin position="1"/>
        <end position="22"/>
    </location>
</feature>
<proteinExistence type="predicted"/>
<keyword evidence="3" id="KW-1185">Reference proteome</keyword>
<dbReference type="RefSeq" id="WP_133701917.1">
    <property type="nucleotide sequence ID" value="NZ_SNXS01000004.1"/>
</dbReference>
<dbReference type="OrthoDB" id="8907005at2"/>